<dbReference type="PANTHER" id="PTHR40626">
    <property type="entry name" value="MIP31509P"/>
    <property type="match status" value="1"/>
</dbReference>
<evidence type="ECO:0000256" key="3">
    <source>
        <dbReference type="ARBA" id="ARBA00022737"/>
    </source>
</evidence>
<comment type="caution">
    <text evidence="10">The sequence shown here is derived from an EMBL/GenBank/DDBJ whole genome shotgun (WGS) entry which is preliminary data.</text>
</comment>
<evidence type="ECO:0000256" key="6">
    <source>
        <dbReference type="ARBA" id="ARBA00023242"/>
    </source>
</evidence>
<dbReference type="Proteomes" id="UP001642482">
    <property type="component" value="Unassembled WGS sequence"/>
</dbReference>
<feature type="compositionally biased region" description="Polar residues" evidence="8">
    <location>
        <begin position="170"/>
        <end position="185"/>
    </location>
</feature>
<dbReference type="Pfam" id="PF04082">
    <property type="entry name" value="Fungal_trans"/>
    <property type="match status" value="1"/>
</dbReference>
<keyword evidence="6" id="KW-0539">Nucleus</keyword>
<dbReference type="PROSITE" id="PS00028">
    <property type="entry name" value="ZINC_FINGER_C2H2_1"/>
    <property type="match status" value="1"/>
</dbReference>
<evidence type="ECO:0000313" key="11">
    <source>
        <dbReference type="Proteomes" id="UP001642482"/>
    </source>
</evidence>
<protein>
    <recommendedName>
        <fullName evidence="9">C2H2-type domain-containing protein</fullName>
    </recommendedName>
</protein>
<keyword evidence="4 7" id="KW-0863">Zinc-finger</keyword>
<name>A0ABP0D4T5_9PEZI</name>
<feature type="compositionally biased region" description="Low complexity" evidence="8">
    <location>
        <begin position="272"/>
        <end position="285"/>
    </location>
</feature>
<dbReference type="SUPFAM" id="SSF57667">
    <property type="entry name" value="beta-beta-alpha zinc fingers"/>
    <property type="match status" value="1"/>
</dbReference>
<evidence type="ECO:0000256" key="8">
    <source>
        <dbReference type="SAM" id="MobiDB-lite"/>
    </source>
</evidence>
<evidence type="ECO:0000256" key="7">
    <source>
        <dbReference type="PROSITE-ProRule" id="PRU00042"/>
    </source>
</evidence>
<dbReference type="InterPro" id="IPR036236">
    <property type="entry name" value="Znf_C2H2_sf"/>
</dbReference>
<keyword evidence="2" id="KW-0479">Metal-binding</keyword>
<feature type="region of interest" description="Disordered" evidence="8">
    <location>
        <begin position="1"/>
        <end position="31"/>
    </location>
</feature>
<dbReference type="SMART" id="SM00355">
    <property type="entry name" value="ZnF_C2H2"/>
    <property type="match status" value="2"/>
</dbReference>
<evidence type="ECO:0000256" key="2">
    <source>
        <dbReference type="ARBA" id="ARBA00022723"/>
    </source>
</evidence>
<reference evidence="10 11" key="1">
    <citation type="submission" date="2024-01" db="EMBL/GenBank/DDBJ databases">
        <authorList>
            <person name="Allen C."/>
            <person name="Tagirdzhanova G."/>
        </authorList>
    </citation>
    <scope>NUCLEOTIDE SEQUENCE [LARGE SCALE GENOMIC DNA]</scope>
</reference>
<feature type="compositionally biased region" description="Low complexity" evidence="8">
    <location>
        <begin position="134"/>
        <end position="145"/>
    </location>
</feature>
<keyword evidence="5" id="KW-0862">Zinc</keyword>
<evidence type="ECO:0000313" key="10">
    <source>
        <dbReference type="EMBL" id="CAK7238130.1"/>
    </source>
</evidence>
<dbReference type="InterPro" id="IPR007219">
    <property type="entry name" value="XnlR_reg_dom"/>
</dbReference>
<keyword evidence="11" id="KW-1185">Reference proteome</keyword>
<sequence>MGEDTGTSAAIAGQLDTQASKSPSEAAEEPVRVLPLQRNGVSRSHKARRYPCSMCSEIFTRQEHRRRHELSHQDERPFACGTCGFKAARKDAIQRHARTKHPEVAANAGDRLAEPMMSDADTSLYTSSPHSHHGSVAGSSMAGGSEQLVGVGAVGSNSGPNNLADGTFPIDSNPSPSFAMPNTESGRAGHVHPWPLAGTQNASLLAPDVDAVLSAAGTGASASADATNVLPQMELQFVDDYLFQWLSADYIQMPTWGDVLGRMPMDASHLLQQQHQAEQPGQHQQSNQLLSGADDRGDYQSSGLFWELTPADMNQVELRLHMHDVGQRLVDFRLPSRYFVIRSIKAFFAYFTPHTPVIHAPTFHVTTCPPPLLLAIMACGAVHVNESEVGKLLHHAVLKLLNETDGSILEGNSEPEVQVWEVQTRLLACQFGLFSGDRRLRREARLSFPKLCMLCQEACHEAERRRATSWSQWIVSETAVRCIAWVNTLSAVLLCDDETPLVQLPAPFIDAPLPCDEARWAADATDWQNRSNKAGQEEAATPKTLLSDAYRWLVTGGITLNSRASISPFGMLVLVSALLSQICMMRAAQTMHTVRHELRRDLGQQLPRPSISAGAAGADDEVLMQKALAAWEEAWKIHPHSTTLPEAPHGPLMADSILLLNTAYGRLYADEPLRQMRALARLPPGTLRPEQIERLFSPSSSLKTPWQNDAAKQNLNKALLRACRSLVIRVHLGIRHMAKTASLTYACYGPLPAYEGSLLIAWNCLGRRLAKLPGSSDPMVDRILDEVVAESQYSQRTRVQRETIAMILYRDLIRERWIWKACDAIVERLDNVIQTFQLLLEGHSVS</sequence>
<feature type="domain" description="C2H2-type" evidence="9">
    <location>
        <begin position="50"/>
        <end position="77"/>
    </location>
</feature>
<dbReference type="CDD" id="cd12148">
    <property type="entry name" value="fungal_TF_MHR"/>
    <property type="match status" value="1"/>
</dbReference>
<comment type="subcellular location">
    <subcellularLocation>
        <location evidence="1">Nucleus</location>
    </subcellularLocation>
</comment>
<accession>A0ABP0D4T5</accession>
<organism evidence="10 11">
    <name type="scientific">Sporothrix eucalyptigena</name>
    <dbReference type="NCBI Taxonomy" id="1812306"/>
    <lineage>
        <taxon>Eukaryota</taxon>
        <taxon>Fungi</taxon>
        <taxon>Dikarya</taxon>
        <taxon>Ascomycota</taxon>
        <taxon>Pezizomycotina</taxon>
        <taxon>Sordariomycetes</taxon>
        <taxon>Sordariomycetidae</taxon>
        <taxon>Ophiostomatales</taxon>
        <taxon>Ophiostomataceae</taxon>
        <taxon>Sporothrix</taxon>
    </lineage>
</organism>
<proteinExistence type="predicted"/>
<keyword evidence="3" id="KW-0677">Repeat</keyword>
<evidence type="ECO:0000259" key="9">
    <source>
        <dbReference type="PROSITE" id="PS50157"/>
    </source>
</evidence>
<dbReference type="PROSITE" id="PS50157">
    <property type="entry name" value="ZINC_FINGER_C2H2_2"/>
    <property type="match status" value="1"/>
</dbReference>
<feature type="region of interest" description="Disordered" evidence="8">
    <location>
        <begin position="121"/>
        <end position="187"/>
    </location>
</feature>
<dbReference type="EMBL" id="CAWUHD010000209">
    <property type="protein sequence ID" value="CAK7238130.1"/>
    <property type="molecule type" value="Genomic_DNA"/>
</dbReference>
<dbReference type="InterPro" id="IPR051059">
    <property type="entry name" value="VerF-like"/>
</dbReference>
<dbReference type="InterPro" id="IPR013087">
    <property type="entry name" value="Znf_C2H2_type"/>
</dbReference>
<dbReference type="PANTHER" id="PTHR40626:SF10">
    <property type="entry name" value="C2H2-TYPE DOMAIN-CONTAINING PROTEIN"/>
    <property type="match status" value="1"/>
</dbReference>
<evidence type="ECO:0000256" key="5">
    <source>
        <dbReference type="ARBA" id="ARBA00022833"/>
    </source>
</evidence>
<feature type="region of interest" description="Disordered" evidence="8">
    <location>
        <begin position="271"/>
        <end position="293"/>
    </location>
</feature>
<gene>
    <name evidence="10" type="ORF">SEUCBS140593_010356</name>
</gene>
<evidence type="ECO:0000256" key="1">
    <source>
        <dbReference type="ARBA" id="ARBA00004123"/>
    </source>
</evidence>
<evidence type="ECO:0000256" key="4">
    <source>
        <dbReference type="ARBA" id="ARBA00022771"/>
    </source>
</evidence>
<dbReference type="Gene3D" id="3.30.160.60">
    <property type="entry name" value="Classic Zinc Finger"/>
    <property type="match status" value="1"/>
</dbReference>